<evidence type="ECO:0000313" key="3">
    <source>
        <dbReference type="Proteomes" id="UP000191980"/>
    </source>
</evidence>
<keyword evidence="1" id="KW-1133">Transmembrane helix</keyword>
<feature type="transmembrane region" description="Helical" evidence="1">
    <location>
        <begin position="14"/>
        <end position="33"/>
    </location>
</feature>
<comment type="caution">
    <text evidence="2">The sequence shown here is derived from an EMBL/GenBank/DDBJ whole genome shotgun (WGS) entry which is preliminary data.</text>
</comment>
<dbReference type="STRING" id="1420851.AU255_07805"/>
<evidence type="ECO:0000256" key="1">
    <source>
        <dbReference type="SAM" id="Phobius"/>
    </source>
</evidence>
<reference evidence="2 3" key="1">
    <citation type="submission" date="2015-12" db="EMBL/GenBank/DDBJ databases">
        <authorList>
            <person name="Shamseldin A."/>
            <person name="Moawad H."/>
            <person name="Abd El-Rahim W.M."/>
            <person name="Sadowsky M.J."/>
        </authorList>
    </citation>
    <scope>NUCLEOTIDE SEQUENCE [LARGE SCALE GENOMIC DNA]</scope>
    <source>
        <strain evidence="2 3">WF1</strain>
    </source>
</reference>
<feature type="transmembrane region" description="Helical" evidence="1">
    <location>
        <begin position="144"/>
        <end position="162"/>
    </location>
</feature>
<evidence type="ECO:0000313" key="2">
    <source>
        <dbReference type="EMBL" id="OQK17757.1"/>
    </source>
</evidence>
<dbReference type="Proteomes" id="UP000191980">
    <property type="component" value="Unassembled WGS sequence"/>
</dbReference>
<dbReference type="RefSeq" id="WP_080522366.1">
    <property type="nucleotide sequence ID" value="NZ_LPUF01000001.1"/>
</dbReference>
<feature type="transmembrane region" description="Helical" evidence="1">
    <location>
        <begin position="39"/>
        <end position="57"/>
    </location>
</feature>
<accession>A0A1V8M885</accession>
<sequence>MSVLSNKLSTIDKVIYVTLVLLALLGMAITNFSPADAHFYWLSMTFVFALGAIVTGWQRARDRQTKTKLVATQLLHWGSTFIAVMVVYAFLHSGQVQNETVALMILLILSLSTFLDGIHVGWQFYALGILLAISTVIISYLDEYIWIIAIIALAFITLTFVWNKYIGHSKS</sequence>
<feature type="transmembrane region" description="Helical" evidence="1">
    <location>
        <begin position="96"/>
        <end position="115"/>
    </location>
</feature>
<keyword evidence="1" id="KW-0812">Transmembrane</keyword>
<dbReference type="AlphaFoldDB" id="A0A1V8M885"/>
<keyword evidence="3" id="KW-1185">Reference proteome</keyword>
<protein>
    <submittedName>
        <fullName evidence="2">Uncharacterized protein</fullName>
    </submittedName>
</protein>
<dbReference type="OrthoDB" id="5569625at2"/>
<name>A0A1V8M885_9GAMM</name>
<gene>
    <name evidence="2" type="ORF">AU255_07805</name>
</gene>
<feature type="transmembrane region" description="Helical" evidence="1">
    <location>
        <begin position="69"/>
        <end position="90"/>
    </location>
</feature>
<dbReference type="EMBL" id="LPUF01000001">
    <property type="protein sequence ID" value="OQK17757.1"/>
    <property type="molecule type" value="Genomic_DNA"/>
</dbReference>
<keyword evidence="1" id="KW-0472">Membrane</keyword>
<feature type="transmembrane region" description="Helical" evidence="1">
    <location>
        <begin position="122"/>
        <end position="138"/>
    </location>
</feature>
<proteinExistence type="predicted"/>
<organism evidence="2 3">
    <name type="scientific">Methyloprofundus sedimenti</name>
    <dbReference type="NCBI Taxonomy" id="1420851"/>
    <lineage>
        <taxon>Bacteria</taxon>
        <taxon>Pseudomonadati</taxon>
        <taxon>Pseudomonadota</taxon>
        <taxon>Gammaproteobacteria</taxon>
        <taxon>Methylococcales</taxon>
        <taxon>Methylococcaceae</taxon>
        <taxon>Methyloprofundus</taxon>
    </lineage>
</organism>